<keyword evidence="1" id="KW-0862">Zinc</keyword>
<gene>
    <name evidence="6" type="primary">rps27a</name>
    <name evidence="6" type="ORF">M951_chr193</name>
</gene>
<dbReference type="InterPro" id="IPR038582">
    <property type="entry name" value="Ribosomal_eS31_euk-type_sf"/>
</dbReference>
<evidence type="ECO:0000259" key="5">
    <source>
        <dbReference type="SMART" id="SM01402"/>
    </source>
</evidence>
<dbReference type="InterPro" id="IPR002906">
    <property type="entry name" value="Ribosomal_eS31"/>
</dbReference>
<evidence type="ECO:0000256" key="3">
    <source>
        <dbReference type="ARBA" id="ARBA00023274"/>
    </source>
</evidence>
<organism evidence="6 7">
    <name type="scientific">Lotharella oceanica</name>
    <dbReference type="NCBI Taxonomy" id="641309"/>
    <lineage>
        <taxon>Eukaryota</taxon>
        <taxon>Sar</taxon>
        <taxon>Rhizaria</taxon>
        <taxon>Cercozoa</taxon>
        <taxon>Chlorarachniophyceae</taxon>
        <taxon>Lotharella</taxon>
    </lineage>
</organism>
<protein>
    <submittedName>
        <fullName evidence="6">40S ribosomal protein S27A</fullName>
    </submittedName>
</protein>
<name>A0A060DAN2_9EUKA</name>
<dbReference type="GO" id="GO:0003735">
    <property type="term" value="F:structural constituent of ribosome"/>
    <property type="evidence" value="ECO:0007669"/>
    <property type="project" value="InterPro"/>
</dbReference>
<dbReference type="SMART" id="SM01402">
    <property type="entry name" value="Ribosomal_S27"/>
    <property type="match status" value="1"/>
</dbReference>
<evidence type="ECO:0000256" key="2">
    <source>
        <dbReference type="ARBA" id="ARBA00022980"/>
    </source>
</evidence>
<keyword evidence="3" id="KW-0687">Ribonucleoprotein</keyword>
<dbReference type="EMBL" id="CP006627">
    <property type="protein sequence ID" value="AIB09575.1"/>
    <property type="molecule type" value="Genomic_DNA"/>
</dbReference>
<geneLocation type="nucleomorph" evidence="6"/>
<feature type="domain" description="Small ribosomal subunit protein eS31" evidence="5">
    <location>
        <begin position="38"/>
        <end position="81"/>
    </location>
</feature>
<dbReference type="AlphaFoldDB" id="A0A060DAN2"/>
<dbReference type="SUPFAM" id="SSF57829">
    <property type="entry name" value="Zn-binding ribosomal proteins"/>
    <property type="match status" value="1"/>
</dbReference>
<keyword evidence="2 6" id="KW-0689">Ribosomal protein</keyword>
<dbReference type="GO" id="GO:0005840">
    <property type="term" value="C:ribosome"/>
    <property type="evidence" value="ECO:0007669"/>
    <property type="project" value="UniProtKB-KW"/>
</dbReference>
<feature type="region of interest" description="Disordered" evidence="4">
    <location>
        <begin position="1"/>
        <end position="30"/>
    </location>
</feature>
<dbReference type="GO" id="GO:1990904">
    <property type="term" value="C:ribonucleoprotein complex"/>
    <property type="evidence" value="ECO:0007669"/>
    <property type="project" value="UniProtKB-KW"/>
</dbReference>
<evidence type="ECO:0000256" key="1">
    <source>
        <dbReference type="ARBA" id="ARBA00022833"/>
    </source>
</evidence>
<sequence>MLFKFDNLRGGKKKKKKKKIPNTPKKNKHIKKKNPLNILKILKISKESVKINKFCTNNSCSLSSFMAKHENRFHCGRCGKTKIRRFIKNKA</sequence>
<feature type="compositionally biased region" description="Basic residues" evidence="4">
    <location>
        <begin position="10"/>
        <end position="30"/>
    </location>
</feature>
<dbReference type="GO" id="GO:0006412">
    <property type="term" value="P:translation"/>
    <property type="evidence" value="ECO:0007669"/>
    <property type="project" value="InterPro"/>
</dbReference>
<reference evidence="6 7" key="1">
    <citation type="journal article" date="2014" name="BMC Genomics">
        <title>Nucleomorph and plastid genome sequences of the chlorarachniophyte Lotharella oceanica: convergent reductive evolution and frequent recombination in nucleomorph-bearing algae.</title>
        <authorList>
            <person name="Tanifuji G."/>
            <person name="Onodera N.T."/>
            <person name="Brown M.W."/>
            <person name="Curtis B.A."/>
            <person name="Roger A.J."/>
            <person name="Ka-Shu Wong G."/>
            <person name="Melkonian M."/>
            <person name="Archibald J.M."/>
        </authorList>
    </citation>
    <scope>NUCLEOTIDE SEQUENCE [LARGE SCALE GENOMIC DNA]</scope>
    <source>
        <strain evidence="6 7">CCMP622</strain>
    </source>
</reference>
<evidence type="ECO:0000313" key="7">
    <source>
        <dbReference type="Proteomes" id="UP000243670"/>
    </source>
</evidence>
<evidence type="ECO:0000256" key="4">
    <source>
        <dbReference type="SAM" id="MobiDB-lite"/>
    </source>
</evidence>
<keyword evidence="6" id="KW-0542">Nucleomorph</keyword>
<dbReference type="InterPro" id="IPR011332">
    <property type="entry name" value="Ribosomal_zn-bd"/>
</dbReference>
<dbReference type="Gene3D" id="6.20.50.150">
    <property type="match status" value="1"/>
</dbReference>
<proteinExistence type="predicted"/>
<dbReference type="Pfam" id="PF01599">
    <property type="entry name" value="Ribosomal_S27"/>
    <property type="match status" value="1"/>
</dbReference>
<accession>A0A060DAN2</accession>
<dbReference type="Proteomes" id="UP000243670">
    <property type="component" value="Nucleomorph 1"/>
</dbReference>
<evidence type="ECO:0000313" key="6">
    <source>
        <dbReference type="EMBL" id="AIB09575.1"/>
    </source>
</evidence>